<feature type="region of interest" description="Disordered" evidence="1">
    <location>
        <begin position="259"/>
        <end position="307"/>
    </location>
</feature>
<feature type="domain" description="Cwf19-like protein C-terminal" evidence="2">
    <location>
        <begin position="465"/>
        <end position="548"/>
    </location>
</feature>
<evidence type="ECO:0000313" key="5">
    <source>
        <dbReference type="Proteomes" id="UP001301769"/>
    </source>
</evidence>
<organism evidence="4 5">
    <name type="scientific">Rhypophila decipiens</name>
    <dbReference type="NCBI Taxonomy" id="261697"/>
    <lineage>
        <taxon>Eukaryota</taxon>
        <taxon>Fungi</taxon>
        <taxon>Dikarya</taxon>
        <taxon>Ascomycota</taxon>
        <taxon>Pezizomycotina</taxon>
        <taxon>Sordariomycetes</taxon>
        <taxon>Sordariomycetidae</taxon>
        <taxon>Sordariales</taxon>
        <taxon>Naviculisporaceae</taxon>
        <taxon>Rhypophila</taxon>
    </lineage>
</organism>
<evidence type="ECO:0000259" key="3">
    <source>
        <dbReference type="Pfam" id="PF04677"/>
    </source>
</evidence>
<evidence type="ECO:0000259" key="2">
    <source>
        <dbReference type="Pfam" id="PF04676"/>
    </source>
</evidence>
<dbReference type="InterPro" id="IPR006768">
    <property type="entry name" value="Cwf19-like_C_dom-1"/>
</dbReference>
<dbReference type="GO" id="GO:0000398">
    <property type="term" value="P:mRNA splicing, via spliceosome"/>
    <property type="evidence" value="ECO:0007669"/>
    <property type="project" value="TreeGrafter"/>
</dbReference>
<dbReference type="CDD" id="cd07380">
    <property type="entry name" value="MPP_CWF19_N"/>
    <property type="match status" value="1"/>
</dbReference>
<feature type="compositionally biased region" description="Basic residues" evidence="1">
    <location>
        <begin position="289"/>
        <end position="300"/>
    </location>
</feature>
<name>A0AAN7BDG5_9PEZI</name>
<dbReference type="Pfam" id="PF04677">
    <property type="entry name" value="CwfJ_C_1"/>
    <property type="match status" value="1"/>
</dbReference>
<evidence type="ECO:0000313" key="4">
    <source>
        <dbReference type="EMBL" id="KAK4216970.1"/>
    </source>
</evidence>
<dbReference type="GO" id="GO:0071014">
    <property type="term" value="C:post-mRNA release spliceosomal complex"/>
    <property type="evidence" value="ECO:0007669"/>
    <property type="project" value="TreeGrafter"/>
</dbReference>
<feature type="domain" description="Cwf19-like C-terminal" evidence="3">
    <location>
        <begin position="306"/>
        <end position="433"/>
    </location>
</feature>
<reference evidence="4" key="2">
    <citation type="submission" date="2023-05" db="EMBL/GenBank/DDBJ databases">
        <authorList>
            <consortium name="Lawrence Berkeley National Laboratory"/>
            <person name="Steindorff A."/>
            <person name="Hensen N."/>
            <person name="Bonometti L."/>
            <person name="Westerberg I."/>
            <person name="Brannstrom I.O."/>
            <person name="Guillou S."/>
            <person name="Cros-Aarteil S."/>
            <person name="Calhoun S."/>
            <person name="Haridas S."/>
            <person name="Kuo A."/>
            <person name="Mondo S."/>
            <person name="Pangilinan J."/>
            <person name="Riley R."/>
            <person name="Labutti K."/>
            <person name="Andreopoulos B."/>
            <person name="Lipzen A."/>
            <person name="Chen C."/>
            <person name="Yanf M."/>
            <person name="Daum C."/>
            <person name="Ng V."/>
            <person name="Clum A."/>
            <person name="Ohm R."/>
            <person name="Martin F."/>
            <person name="Silar P."/>
            <person name="Natvig D."/>
            <person name="Lalanne C."/>
            <person name="Gautier V."/>
            <person name="Ament-Velasquez S.L."/>
            <person name="Kruys A."/>
            <person name="Hutchinson M.I."/>
            <person name="Powell A.J."/>
            <person name="Barry K."/>
            <person name="Miller A.N."/>
            <person name="Grigoriev I.V."/>
            <person name="Debuchy R."/>
            <person name="Gladieux P."/>
            <person name="Thoren M.H."/>
            <person name="Johannesson H."/>
        </authorList>
    </citation>
    <scope>NUCLEOTIDE SEQUENCE</scope>
    <source>
        <strain evidence="4">PSN293</strain>
    </source>
</reference>
<accession>A0AAN7BDG5</accession>
<dbReference type="PANTHER" id="PTHR12072">
    <property type="entry name" value="CWF19, CELL CYCLE CONTROL PROTEIN"/>
    <property type="match status" value="1"/>
</dbReference>
<evidence type="ECO:0000256" key="1">
    <source>
        <dbReference type="SAM" id="MobiDB-lite"/>
    </source>
</evidence>
<comment type="caution">
    <text evidence="4">The sequence shown here is derived from an EMBL/GenBank/DDBJ whole genome shotgun (WGS) entry which is preliminary data.</text>
</comment>
<proteinExistence type="predicted"/>
<reference evidence="4" key="1">
    <citation type="journal article" date="2023" name="Mol. Phylogenet. Evol.">
        <title>Genome-scale phylogeny and comparative genomics of the fungal order Sordariales.</title>
        <authorList>
            <person name="Hensen N."/>
            <person name="Bonometti L."/>
            <person name="Westerberg I."/>
            <person name="Brannstrom I.O."/>
            <person name="Guillou S."/>
            <person name="Cros-Aarteil S."/>
            <person name="Calhoun S."/>
            <person name="Haridas S."/>
            <person name="Kuo A."/>
            <person name="Mondo S."/>
            <person name="Pangilinan J."/>
            <person name="Riley R."/>
            <person name="LaButti K."/>
            <person name="Andreopoulos B."/>
            <person name="Lipzen A."/>
            <person name="Chen C."/>
            <person name="Yan M."/>
            <person name="Daum C."/>
            <person name="Ng V."/>
            <person name="Clum A."/>
            <person name="Steindorff A."/>
            <person name="Ohm R.A."/>
            <person name="Martin F."/>
            <person name="Silar P."/>
            <person name="Natvig D.O."/>
            <person name="Lalanne C."/>
            <person name="Gautier V."/>
            <person name="Ament-Velasquez S.L."/>
            <person name="Kruys A."/>
            <person name="Hutchinson M.I."/>
            <person name="Powell A.J."/>
            <person name="Barry K."/>
            <person name="Miller A.N."/>
            <person name="Grigoriev I.V."/>
            <person name="Debuchy R."/>
            <person name="Gladieux P."/>
            <person name="Hiltunen Thoren M."/>
            <person name="Johannesson H."/>
        </authorList>
    </citation>
    <scope>NUCLEOTIDE SEQUENCE</scope>
    <source>
        <strain evidence="4">PSN293</strain>
    </source>
</reference>
<dbReference type="InterPro" id="IPR040194">
    <property type="entry name" value="Cwf19-like"/>
</dbReference>
<dbReference type="InterPro" id="IPR006767">
    <property type="entry name" value="Cwf19-like_C_dom-2"/>
</dbReference>
<protein>
    <submittedName>
        <fullName evidence="4">CwfJ C-terminus 1-domain-containing protein-like protein</fullName>
    </submittedName>
</protein>
<sequence length="549" mass="60593">MASPKIFVFGSLNGQLQAAFAKLTPLHKKNNFSLAIVAGNFFSDAQDDDEVEALLAGRIEVPVPTYFTVGTTALPARVVEKIEKDEEIAPNVHYLGKRSVTKTSEGVRIVTLGGLLDDSIVAGQSKEQYLPYHTVGDAKSLVGANKADVLLTTIWPSEIWINSAKAKEMGITSATGPSSTSIAELCGRIKPRYHFAMSPTDMCFEREPFFPDSTDGQEETQAISLTRFISLAPFSNPAKAKAIFAFTLNREAILTPPAGSTLTPFAKSENAGKKRSAEDAGFSRFATDHHRHDRRRRHRERSPPPGPDRCFFCLSNPNFLAHMVFSVGNEAFAATAKGPLTSGETFKEQGLDFPAHLIVTPIAHSPTLSPATMSGDDAAKAFAEMNRYREVLQGMIASKSNKKLGAVTWEISRARNIHVHWQMLPVPADMVSKGLVEAGFRVLAEDLKLPAFESNAKEFTTADQVDNADYFRLWIWAEDDVNDRVVGQTLVMKLSDDAYFDLQYPRKVMAKLLGLEERLRWQDVVQTEAEETADVEALKVAFKAWDFTQ</sequence>
<gene>
    <name evidence="4" type="ORF">QBC37DRAFT_67459</name>
</gene>
<dbReference type="Proteomes" id="UP001301769">
    <property type="component" value="Unassembled WGS sequence"/>
</dbReference>
<dbReference type="PANTHER" id="PTHR12072:SF4">
    <property type="entry name" value="CWF19-LIKE PROTEIN 1"/>
    <property type="match status" value="1"/>
</dbReference>
<dbReference type="GO" id="GO:0061632">
    <property type="term" value="F:RNA lariat debranching enzyme activator activity"/>
    <property type="evidence" value="ECO:0007669"/>
    <property type="project" value="TreeGrafter"/>
</dbReference>
<dbReference type="Pfam" id="PF04676">
    <property type="entry name" value="CwfJ_C_2"/>
    <property type="match status" value="1"/>
</dbReference>
<dbReference type="AlphaFoldDB" id="A0AAN7BDG5"/>
<dbReference type="EMBL" id="MU858063">
    <property type="protein sequence ID" value="KAK4216970.1"/>
    <property type="molecule type" value="Genomic_DNA"/>
</dbReference>
<keyword evidence="5" id="KW-1185">Reference proteome</keyword>